<evidence type="ECO:0000259" key="1">
    <source>
        <dbReference type="Pfam" id="PF04542"/>
    </source>
</evidence>
<sequence>MTGDELHAQVEVIYRRDSRRILATLIRLLGDFDLAEEALHDAFFIAVERWQRDGMPANPRAWLVSAGRFKAIDALRRRARFDRSQAQLIMQLEDPAQDPSEEELLADDRLRLIFTCCHPALSADAQVPLTLREVCDLTTEQIARAFLQSPSTIAQRIVRAKAKIRDARIPYQVPAMGELAERLESVLRVIYLVFNEGYSASAGEDLVQRDLCDEAIRLGRLLAQLLPDPEVFGLLALMLLQASRLRARIDGEGELVLLDQQDRSLWDKAQIEEGCALVRHALGSRDIGPYSVQAAIAAVHAEAASAQETDWAEIVGLYDVLLRHWPSPVIELNRAVALASRDGAATGLAEVEAILGRGELLDYHLAHAAQAQLHGQLGHVQQAREAWVRALALARQEPERRHIERCLRALEPCRR</sequence>
<dbReference type="InterPro" id="IPR046531">
    <property type="entry name" value="DUF6596"/>
</dbReference>
<evidence type="ECO:0000259" key="3">
    <source>
        <dbReference type="Pfam" id="PF20239"/>
    </source>
</evidence>
<evidence type="ECO:0000259" key="2">
    <source>
        <dbReference type="Pfam" id="PF08281"/>
    </source>
</evidence>
<evidence type="ECO:0000313" key="5">
    <source>
        <dbReference type="Proteomes" id="UP001302573"/>
    </source>
</evidence>
<comment type="caution">
    <text evidence="4">The sequence shown here is derived from an EMBL/GenBank/DDBJ whole genome shotgun (WGS) entry which is preliminary data.</text>
</comment>
<dbReference type="InterPro" id="IPR007627">
    <property type="entry name" value="RNA_pol_sigma70_r2"/>
</dbReference>
<dbReference type="SUPFAM" id="SSF88946">
    <property type="entry name" value="Sigma2 domain of RNA polymerase sigma factors"/>
    <property type="match status" value="1"/>
</dbReference>
<dbReference type="Pfam" id="PF08281">
    <property type="entry name" value="Sigma70_r4_2"/>
    <property type="match status" value="1"/>
</dbReference>
<dbReference type="NCBIfam" id="TIGR02937">
    <property type="entry name" value="sigma70-ECF"/>
    <property type="match status" value="1"/>
</dbReference>
<dbReference type="PANTHER" id="PTHR47756">
    <property type="entry name" value="BLL6612 PROTEIN-RELATED"/>
    <property type="match status" value="1"/>
</dbReference>
<gene>
    <name evidence="4" type="ORF">VA602_00020</name>
</gene>
<feature type="domain" description="RNA polymerase sigma factor 70 region 4 type 2" evidence="2">
    <location>
        <begin position="113"/>
        <end position="164"/>
    </location>
</feature>
<accession>A0ABU5V8P7</accession>
<dbReference type="InterPro" id="IPR036388">
    <property type="entry name" value="WH-like_DNA-bd_sf"/>
</dbReference>
<dbReference type="InterPro" id="IPR013324">
    <property type="entry name" value="RNA_pol_sigma_r3/r4-like"/>
</dbReference>
<dbReference type="Proteomes" id="UP001302573">
    <property type="component" value="Unassembled WGS sequence"/>
</dbReference>
<keyword evidence="5" id="KW-1185">Reference proteome</keyword>
<dbReference type="SUPFAM" id="SSF88659">
    <property type="entry name" value="Sigma3 and sigma4 domains of RNA polymerase sigma factors"/>
    <property type="match status" value="1"/>
</dbReference>
<evidence type="ECO:0000313" key="4">
    <source>
        <dbReference type="EMBL" id="MEA5669726.1"/>
    </source>
</evidence>
<dbReference type="Gene3D" id="1.10.10.10">
    <property type="entry name" value="Winged helix-like DNA-binding domain superfamily/Winged helix DNA-binding domain"/>
    <property type="match status" value="1"/>
</dbReference>
<dbReference type="RefSeq" id="WP_323452122.1">
    <property type="nucleotide sequence ID" value="NZ_JAYFUI010000001.1"/>
</dbReference>
<dbReference type="Pfam" id="PF20239">
    <property type="entry name" value="DUF6596"/>
    <property type="match status" value="1"/>
</dbReference>
<dbReference type="Pfam" id="PF04542">
    <property type="entry name" value="Sigma70_r2"/>
    <property type="match status" value="1"/>
</dbReference>
<dbReference type="EMBL" id="JAYFUI010000001">
    <property type="protein sequence ID" value="MEA5669726.1"/>
    <property type="molecule type" value="Genomic_DNA"/>
</dbReference>
<proteinExistence type="predicted"/>
<dbReference type="InterPro" id="IPR013249">
    <property type="entry name" value="RNA_pol_sigma70_r4_t2"/>
</dbReference>
<dbReference type="InterPro" id="IPR013325">
    <property type="entry name" value="RNA_pol_sigma_r2"/>
</dbReference>
<feature type="domain" description="DUF6596" evidence="3">
    <location>
        <begin position="182"/>
        <end position="281"/>
    </location>
</feature>
<dbReference type="Gene3D" id="1.10.1740.10">
    <property type="match status" value="1"/>
</dbReference>
<name>A0ABU5V8P7_9PSED</name>
<feature type="domain" description="RNA polymerase sigma-70 region 2" evidence="1">
    <location>
        <begin position="13"/>
        <end position="80"/>
    </location>
</feature>
<protein>
    <submittedName>
        <fullName evidence="4">RNA polymerase sigma factor</fullName>
    </submittedName>
</protein>
<organism evidence="4 5">
    <name type="scientific">Pseudomonas machongensis</name>
    <dbReference type="NCBI Taxonomy" id="3110229"/>
    <lineage>
        <taxon>Bacteria</taxon>
        <taxon>Pseudomonadati</taxon>
        <taxon>Pseudomonadota</taxon>
        <taxon>Gammaproteobacteria</taxon>
        <taxon>Pseudomonadales</taxon>
        <taxon>Pseudomonadaceae</taxon>
        <taxon>Pseudomonas</taxon>
    </lineage>
</organism>
<dbReference type="InterPro" id="IPR014284">
    <property type="entry name" value="RNA_pol_sigma-70_dom"/>
</dbReference>
<reference evidence="4 5" key="1">
    <citation type="submission" date="2023-12" db="EMBL/GenBank/DDBJ databases">
        <title>Pseudomonas machongensis sp. nov., isolated from wilted pepper plants (Capsicum annuum).</title>
        <authorList>
            <person name="Qiu M."/>
            <person name="Li Y."/>
            <person name="Liu Q."/>
            <person name="Zhang X."/>
            <person name="Huang Y."/>
            <person name="Guo R."/>
            <person name="Hu M."/>
            <person name="Zhou J."/>
            <person name="Zhou X."/>
        </authorList>
    </citation>
    <scope>NUCLEOTIDE SEQUENCE [LARGE SCALE GENOMIC DNA]</scope>
    <source>
        <strain evidence="4 5">MH2</strain>
    </source>
</reference>
<dbReference type="PANTHER" id="PTHR47756:SF2">
    <property type="entry name" value="BLL6612 PROTEIN"/>
    <property type="match status" value="1"/>
</dbReference>